<keyword evidence="8" id="KW-1185">Reference proteome</keyword>
<feature type="transmembrane region" description="Helical" evidence="6">
    <location>
        <begin position="124"/>
        <end position="150"/>
    </location>
</feature>
<keyword evidence="2" id="KW-1003">Cell membrane</keyword>
<feature type="transmembrane region" description="Helical" evidence="6">
    <location>
        <begin position="222"/>
        <end position="242"/>
    </location>
</feature>
<feature type="transmembrane region" description="Helical" evidence="6">
    <location>
        <begin position="298"/>
        <end position="319"/>
    </location>
</feature>
<evidence type="ECO:0000256" key="2">
    <source>
        <dbReference type="ARBA" id="ARBA00022475"/>
    </source>
</evidence>
<evidence type="ECO:0000256" key="6">
    <source>
        <dbReference type="SAM" id="Phobius"/>
    </source>
</evidence>
<feature type="transmembrane region" description="Helical" evidence="6">
    <location>
        <begin position="343"/>
        <end position="369"/>
    </location>
</feature>
<feature type="transmembrane region" description="Helical" evidence="6">
    <location>
        <begin position="263"/>
        <end position="286"/>
    </location>
</feature>
<dbReference type="Proteomes" id="UP000317318">
    <property type="component" value="Chromosome"/>
</dbReference>
<protein>
    <submittedName>
        <fullName evidence="7">Polysaccharide biosynthesis protein</fullName>
    </submittedName>
</protein>
<reference evidence="7 8" key="1">
    <citation type="submission" date="2019-02" db="EMBL/GenBank/DDBJ databases">
        <title>Deep-cultivation of Planctomycetes and their phenomic and genomic characterization uncovers novel biology.</title>
        <authorList>
            <person name="Wiegand S."/>
            <person name="Jogler M."/>
            <person name="Boedeker C."/>
            <person name="Pinto D."/>
            <person name="Vollmers J."/>
            <person name="Rivas-Marin E."/>
            <person name="Kohn T."/>
            <person name="Peeters S.H."/>
            <person name="Heuer A."/>
            <person name="Rast P."/>
            <person name="Oberbeckmann S."/>
            <person name="Bunk B."/>
            <person name="Jeske O."/>
            <person name="Meyerdierks A."/>
            <person name="Storesund J.E."/>
            <person name="Kallscheuer N."/>
            <person name="Luecker S."/>
            <person name="Lage O.M."/>
            <person name="Pohl T."/>
            <person name="Merkel B.J."/>
            <person name="Hornburger P."/>
            <person name="Mueller R.-W."/>
            <person name="Bruemmer F."/>
            <person name="Labrenz M."/>
            <person name="Spormann A.M."/>
            <person name="Op den Camp H."/>
            <person name="Overmann J."/>
            <person name="Amann R."/>
            <person name="Jetten M.S.M."/>
            <person name="Mascher T."/>
            <person name="Medema M.H."/>
            <person name="Devos D.P."/>
            <person name="Kaster A.-K."/>
            <person name="Ovreas L."/>
            <person name="Rohde M."/>
            <person name="Galperin M.Y."/>
            <person name="Jogler C."/>
        </authorList>
    </citation>
    <scope>NUCLEOTIDE SEQUENCE [LARGE SCALE GENOMIC DNA]</scope>
    <source>
        <strain evidence="7 8">Pan189</strain>
    </source>
</reference>
<dbReference type="EMBL" id="CP036268">
    <property type="protein sequence ID" value="QDT38637.1"/>
    <property type="molecule type" value="Genomic_DNA"/>
</dbReference>
<dbReference type="InterPro" id="IPR050833">
    <property type="entry name" value="Poly_Biosynth_Transport"/>
</dbReference>
<proteinExistence type="predicted"/>
<feature type="transmembrane region" description="Helical" evidence="6">
    <location>
        <begin position="193"/>
        <end position="216"/>
    </location>
</feature>
<dbReference type="AlphaFoldDB" id="A0A517R452"/>
<gene>
    <name evidence="7" type="ORF">Pan189_30320</name>
</gene>
<keyword evidence="4 6" id="KW-1133">Transmembrane helix</keyword>
<feature type="transmembrane region" description="Helical" evidence="6">
    <location>
        <begin position="162"/>
        <end position="181"/>
    </location>
</feature>
<dbReference type="PANTHER" id="PTHR30250:SF11">
    <property type="entry name" value="O-ANTIGEN TRANSPORTER-RELATED"/>
    <property type="match status" value="1"/>
</dbReference>
<evidence type="ECO:0000256" key="4">
    <source>
        <dbReference type="ARBA" id="ARBA00022989"/>
    </source>
</evidence>
<evidence type="ECO:0000256" key="1">
    <source>
        <dbReference type="ARBA" id="ARBA00004651"/>
    </source>
</evidence>
<name>A0A517R452_9PLAN</name>
<organism evidence="7 8">
    <name type="scientific">Stratiformator vulcanicus</name>
    <dbReference type="NCBI Taxonomy" id="2527980"/>
    <lineage>
        <taxon>Bacteria</taxon>
        <taxon>Pseudomonadati</taxon>
        <taxon>Planctomycetota</taxon>
        <taxon>Planctomycetia</taxon>
        <taxon>Planctomycetales</taxon>
        <taxon>Planctomycetaceae</taxon>
        <taxon>Stratiformator</taxon>
    </lineage>
</organism>
<dbReference type="KEGG" id="svp:Pan189_30320"/>
<dbReference type="PANTHER" id="PTHR30250">
    <property type="entry name" value="PST FAMILY PREDICTED COLANIC ACID TRANSPORTER"/>
    <property type="match status" value="1"/>
</dbReference>
<accession>A0A517R452</accession>
<evidence type="ECO:0000313" key="7">
    <source>
        <dbReference type="EMBL" id="QDT38637.1"/>
    </source>
</evidence>
<keyword evidence="5 6" id="KW-0472">Membrane</keyword>
<evidence type="ECO:0000256" key="5">
    <source>
        <dbReference type="ARBA" id="ARBA00023136"/>
    </source>
</evidence>
<comment type="subcellular location">
    <subcellularLocation>
        <location evidence="1">Cell membrane</location>
        <topology evidence="1">Multi-pass membrane protein</topology>
    </subcellularLocation>
</comment>
<evidence type="ECO:0000313" key="8">
    <source>
        <dbReference type="Proteomes" id="UP000317318"/>
    </source>
</evidence>
<evidence type="ECO:0000256" key="3">
    <source>
        <dbReference type="ARBA" id="ARBA00022692"/>
    </source>
</evidence>
<feature type="transmembrane region" description="Helical" evidence="6">
    <location>
        <begin position="375"/>
        <end position="402"/>
    </location>
</feature>
<keyword evidence="3 6" id="KW-0812">Transmembrane</keyword>
<feature type="transmembrane region" description="Helical" evidence="6">
    <location>
        <begin position="414"/>
        <end position="432"/>
    </location>
</feature>
<dbReference type="GO" id="GO:0005886">
    <property type="term" value="C:plasma membrane"/>
    <property type="evidence" value="ECO:0007669"/>
    <property type="project" value="UniProtKB-SubCell"/>
</dbReference>
<feature type="transmembrane region" description="Helical" evidence="6">
    <location>
        <begin position="438"/>
        <end position="459"/>
    </location>
</feature>
<sequence>MSVVAPPPSRSVNSDPDIAEAQECCPSQECLPEPEKIALQQRVSIIERVKGLATHHAFLSIFDQGLVAGASFVTSVLVGRYGGKEMLGLYALAWSLTLFLRSVQEQVVSAPYVIYCRRKTGRRLAGYAGSSLLHQGTFSLLSIAGLSAAIPVVLWQSPGSPMVSVLAILTLAIPAVLLREFARHYDFAHFKIYRAITLDGAATALQLILLATLLYWNSLTAVTALAAMAIACFVPTVVWLIAGASRFRFNARRSVKDWNRNWFFAKWAVASQLLGSAMTFVAPWIIVLTHGEAATGVFAAGSTLVGIANMFVIGVANYIGPKTAEAYAEGGVNRLVAVLKNTVTLFIVVLGIFCIGAFGIGNVLAAFVYGGDFAVAGPIIAILSLNMFANALSITAGNGLWAMHEPAANFRADVASIVVGVIATVALIGPFGAAGAAFALLASGVADCVIRFAILRVAVANRRRQEGARNG</sequence>